<feature type="transmembrane region" description="Helical" evidence="1">
    <location>
        <begin position="20"/>
        <end position="42"/>
    </location>
</feature>
<dbReference type="RefSeq" id="WP_262069842.1">
    <property type="nucleotide sequence ID" value="NZ_JAMXOC010000020.1"/>
</dbReference>
<keyword evidence="3" id="KW-1185">Reference proteome</keyword>
<sequence>MAIQLTSSSLNKRKLMVKRILISLLVVMIGVAAVWSAATLFSTKQEARRALREAKDISLAIKIQTIKADADGTTILDRKRTSGFTKAAEDEIRELAEVSGDIYLVSTQIKSTGNYRFFYETEGVLVDFTRGSDETIAYKVYSHNKTILAND</sequence>
<evidence type="ECO:0000313" key="3">
    <source>
        <dbReference type="Proteomes" id="UP001523565"/>
    </source>
</evidence>
<accession>A0ABT1EKA3</accession>
<evidence type="ECO:0000256" key="1">
    <source>
        <dbReference type="SAM" id="Phobius"/>
    </source>
</evidence>
<organism evidence="2 3">
    <name type="scientific">Ohessyouella blattaphilus</name>
    <dbReference type="NCBI Taxonomy" id="2949333"/>
    <lineage>
        <taxon>Bacteria</taxon>
        <taxon>Bacillati</taxon>
        <taxon>Bacillota</taxon>
        <taxon>Clostridia</taxon>
        <taxon>Lachnospirales</taxon>
        <taxon>Lachnospiraceae</taxon>
        <taxon>Ohessyouella</taxon>
    </lineage>
</organism>
<keyword evidence="1" id="KW-1133">Transmembrane helix</keyword>
<keyword evidence="1" id="KW-0812">Transmembrane</keyword>
<evidence type="ECO:0000313" key="2">
    <source>
        <dbReference type="EMBL" id="MCP1110961.1"/>
    </source>
</evidence>
<dbReference type="EMBL" id="JAMZFV010000020">
    <property type="protein sequence ID" value="MCP1110961.1"/>
    <property type="molecule type" value="Genomic_DNA"/>
</dbReference>
<reference evidence="2 3" key="1">
    <citation type="journal article" date="2022" name="Genome Biol. Evol.">
        <title>Host diet, physiology and behaviors set the stage for Lachnospiraceae cladogenesis.</title>
        <authorList>
            <person name="Vera-Ponce De Leon A."/>
            <person name="Schneider M."/>
            <person name="Jahnes B.C."/>
            <person name="Sadowski V."/>
            <person name="Camuy-Velez L.A."/>
            <person name="Duan J."/>
            <person name="Sabree Z.L."/>
        </authorList>
    </citation>
    <scope>NUCLEOTIDE SEQUENCE [LARGE SCALE GENOMIC DNA]</scope>
    <source>
        <strain evidence="2 3">PAL227</strain>
    </source>
</reference>
<proteinExistence type="predicted"/>
<protein>
    <submittedName>
        <fullName evidence="2">Uncharacterized protein</fullName>
    </submittedName>
</protein>
<dbReference type="Proteomes" id="UP001523565">
    <property type="component" value="Unassembled WGS sequence"/>
</dbReference>
<name>A0ABT1EKA3_9FIRM</name>
<keyword evidence="1" id="KW-0472">Membrane</keyword>
<comment type="caution">
    <text evidence="2">The sequence shown here is derived from an EMBL/GenBank/DDBJ whole genome shotgun (WGS) entry which is preliminary data.</text>
</comment>
<gene>
    <name evidence="2" type="ORF">NK118_11940</name>
</gene>